<reference evidence="2" key="1">
    <citation type="submission" date="2022-10" db="EMBL/GenBank/DDBJ databases">
        <title>Chryseobacterium babae sp. nov. isolated from the gut of the beetle Oryctes rhinoceros, and Chryseobacterium kimseyorum sp. nov., isolated from a stick insect rearing cage.</title>
        <authorList>
            <person name="Shelomi M."/>
            <person name="Han C.-J."/>
            <person name="Chen W.-M."/>
            <person name="Chen H.-K."/>
            <person name="Liaw S.-J."/>
            <person name="Muhle E."/>
            <person name="Clermont D."/>
        </authorList>
    </citation>
    <scope>NUCLEOTIDE SEQUENCE</scope>
    <source>
        <strain evidence="2">09-1422</strain>
    </source>
</reference>
<feature type="transmembrane region" description="Helical" evidence="1">
    <location>
        <begin position="491"/>
        <end position="512"/>
    </location>
</feature>
<sequence length="635" mass="74623">MQKINQFNQYLLEKYPTIWNTKIVWMLLAGMIVHILFFIIGYVSHINPKSLQKTEVIDDYYHDGIIFVHLIISILMIVGWLIMMFKNNAFKNFYPNSKGKLFSQFVQYFVIIFVCTTFYFSYMIGFRMYINNKYPNAEMKQKIETINLGNAFLSQNLELYTLDNRLSPKPFYDLYCETDIKKVDRTKKYFVYYNRVYQYFSVYSKTSYQKDKKNNFIIPQPERDEDKEVIYRRNDNDTSETFYFKKDVVDVSSYIKTTSLSFYNFSEVFYDYKSNGDTFLDSYSLYNNNPDNIEYKRKRAIINKKTSELLDKKSSAEVEKLLSQFLKISNQFAIENNLDAKQWTKMVYATTDFSVRYFTKKYKPSPGEQYDVNSRPNTAEGDYETVAVDSEVSALDADAAIVNQDGEIVTDSILIRDFNPAMIEQISPEDYFKKNTTDYYYYTDNLKDFLKSVDYVKSYDFFSGNIHIYLWIAFFLSTFILSFRITGLKSLLFSVISAGVLLLVGVLATSLFSVSVQRHEEYFATYLALIISTAILLIPLTMMTKFNKLITSIFVNISLNGFVLFVLLIFILISMYQRDACRGTVYDPDRGVAYEDCQSIIESLEYMLSYILLVVGFIFIYFYSKILLKWKARPE</sequence>
<dbReference type="RefSeq" id="WP_264748357.1">
    <property type="nucleotide sequence ID" value="NZ_JAPDHW010000001.1"/>
</dbReference>
<accession>A0ABT3HTF1</accession>
<dbReference type="Proteomes" id="UP001163731">
    <property type="component" value="Unassembled WGS sequence"/>
</dbReference>
<keyword evidence="1" id="KW-1133">Transmembrane helix</keyword>
<evidence type="ECO:0000256" key="1">
    <source>
        <dbReference type="SAM" id="Phobius"/>
    </source>
</evidence>
<proteinExistence type="predicted"/>
<gene>
    <name evidence="2" type="ORF">OMO38_00850</name>
</gene>
<evidence type="ECO:0008006" key="4">
    <source>
        <dbReference type="Google" id="ProtNLM"/>
    </source>
</evidence>
<feature type="transmembrane region" description="Helical" evidence="1">
    <location>
        <begin position="549"/>
        <end position="573"/>
    </location>
</feature>
<keyword evidence="1" id="KW-0812">Transmembrane</keyword>
<feature type="transmembrane region" description="Helical" evidence="1">
    <location>
        <begin position="23"/>
        <end position="43"/>
    </location>
</feature>
<protein>
    <recommendedName>
        <fullName evidence="4">ABC transporter permease</fullName>
    </recommendedName>
</protein>
<evidence type="ECO:0000313" key="2">
    <source>
        <dbReference type="EMBL" id="MCW3167061.1"/>
    </source>
</evidence>
<comment type="caution">
    <text evidence="2">The sequence shown here is derived from an EMBL/GenBank/DDBJ whole genome shotgun (WGS) entry which is preliminary data.</text>
</comment>
<evidence type="ECO:0000313" key="3">
    <source>
        <dbReference type="Proteomes" id="UP001163731"/>
    </source>
</evidence>
<feature type="transmembrane region" description="Helical" evidence="1">
    <location>
        <begin position="466"/>
        <end position="485"/>
    </location>
</feature>
<feature type="transmembrane region" description="Helical" evidence="1">
    <location>
        <begin position="64"/>
        <end position="85"/>
    </location>
</feature>
<organism evidence="2 3">
    <name type="scientific">Chryseobacterium kimseyorum</name>
    <dbReference type="NCBI Taxonomy" id="2984028"/>
    <lineage>
        <taxon>Bacteria</taxon>
        <taxon>Pseudomonadati</taxon>
        <taxon>Bacteroidota</taxon>
        <taxon>Flavobacteriia</taxon>
        <taxon>Flavobacteriales</taxon>
        <taxon>Weeksellaceae</taxon>
        <taxon>Chryseobacterium group</taxon>
        <taxon>Chryseobacterium</taxon>
    </lineage>
</organism>
<keyword evidence="3" id="KW-1185">Reference proteome</keyword>
<name>A0ABT3HTF1_9FLAO</name>
<dbReference type="EMBL" id="JAPDHW010000001">
    <property type="protein sequence ID" value="MCW3167061.1"/>
    <property type="molecule type" value="Genomic_DNA"/>
</dbReference>
<feature type="transmembrane region" description="Helical" evidence="1">
    <location>
        <begin position="524"/>
        <end position="543"/>
    </location>
</feature>
<feature type="transmembrane region" description="Helical" evidence="1">
    <location>
        <begin position="105"/>
        <end position="130"/>
    </location>
</feature>
<feature type="transmembrane region" description="Helical" evidence="1">
    <location>
        <begin position="606"/>
        <end position="624"/>
    </location>
</feature>
<keyword evidence="1" id="KW-0472">Membrane</keyword>